<dbReference type="PANTHER" id="PTHR18934:SF83">
    <property type="entry name" value="PRE-MRNA-SPLICING FACTOR ATP-DEPENDENT RNA HELICASE DHX16"/>
    <property type="match status" value="1"/>
</dbReference>
<dbReference type="SMART" id="SM00490">
    <property type="entry name" value="HELICc"/>
    <property type="match status" value="1"/>
</dbReference>
<evidence type="ECO:0000313" key="14">
    <source>
        <dbReference type="Proteomes" id="UP000030763"/>
    </source>
</evidence>
<dbReference type="SMART" id="SM00487">
    <property type="entry name" value="DEXDc"/>
    <property type="match status" value="1"/>
</dbReference>
<dbReference type="OrthoDB" id="10253254at2759"/>
<dbReference type="FunFam" id="1.20.120.1080:FF:000001">
    <property type="entry name" value="Pre-mRNA-splicing factor ATP-dependent RNA helicase"/>
    <property type="match status" value="1"/>
</dbReference>
<evidence type="ECO:0000256" key="5">
    <source>
        <dbReference type="ARBA" id="ARBA00022801"/>
    </source>
</evidence>
<dbReference type="Pfam" id="PF21010">
    <property type="entry name" value="HA2_C"/>
    <property type="match status" value="1"/>
</dbReference>
<gene>
    <name evidence="13" type="ORF">EMWEY_00049360</name>
</gene>
<feature type="domain" description="Helicase ATP-binding" evidence="11">
    <location>
        <begin position="402"/>
        <end position="565"/>
    </location>
</feature>
<evidence type="ECO:0000256" key="7">
    <source>
        <dbReference type="ARBA" id="ARBA00022840"/>
    </source>
</evidence>
<dbReference type="InterPro" id="IPR048333">
    <property type="entry name" value="HA2_WH"/>
</dbReference>
<evidence type="ECO:0000256" key="6">
    <source>
        <dbReference type="ARBA" id="ARBA00022806"/>
    </source>
</evidence>
<dbReference type="InterPro" id="IPR011545">
    <property type="entry name" value="DEAD/DEAH_box_helicase_dom"/>
</dbReference>
<name>U6M222_EIMMA</name>
<reference evidence="13" key="1">
    <citation type="submission" date="2013-10" db="EMBL/GenBank/DDBJ databases">
        <title>Genomic analysis of the causative agents of coccidiosis in chickens.</title>
        <authorList>
            <person name="Reid A.J."/>
            <person name="Blake D."/>
            <person name="Billington K."/>
            <person name="Browne H."/>
            <person name="Dunn M."/>
            <person name="Hung S."/>
            <person name="Kawahara F."/>
            <person name="Miranda-Saavedra D."/>
            <person name="Mourier T."/>
            <person name="Nagra H."/>
            <person name="Otto T.D."/>
            <person name="Rawlings N."/>
            <person name="Sanchez A."/>
            <person name="Sanders M."/>
            <person name="Subramaniam C."/>
            <person name="Tay Y."/>
            <person name="Dear P."/>
            <person name="Doerig C."/>
            <person name="Gruber A."/>
            <person name="Parkinson J."/>
            <person name="Shirley M."/>
            <person name="Wan K.L."/>
            <person name="Berriman M."/>
            <person name="Tomley F."/>
            <person name="Pain A."/>
        </authorList>
    </citation>
    <scope>NUCLEOTIDE SEQUENCE [LARGE SCALE GENOMIC DNA]</scope>
    <source>
        <strain evidence="13">Weybridge</strain>
    </source>
</reference>
<dbReference type="Gene3D" id="3.40.50.300">
    <property type="entry name" value="P-loop containing nucleotide triphosphate hydrolases"/>
    <property type="match status" value="2"/>
</dbReference>
<dbReference type="Pfam" id="PF07717">
    <property type="entry name" value="OB_NTP_bind"/>
    <property type="match status" value="1"/>
</dbReference>
<dbReference type="InterPro" id="IPR002464">
    <property type="entry name" value="DNA/RNA_helicase_DEAH_CS"/>
</dbReference>
<protein>
    <recommendedName>
        <fullName evidence="2">RNA helicase</fullName>
        <ecNumber evidence="2">3.6.4.13</ecNumber>
    </recommendedName>
</protein>
<dbReference type="Pfam" id="PF04408">
    <property type="entry name" value="WHD_HA2"/>
    <property type="match status" value="1"/>
</dbReference>
<evidence type="ECO:0000259" key="12">
    <source>
        <dbReference type="PROSITE" id="PS51194"/>
    </source>
</evidence>
<evidence type="ECO:0000313" key="13">
    <source>
        <dbReference type="EMBL" id="CDJ58287.1"/>
    </source>
</evidence>
<dbReference type="Gene3D" id="1.20.120.1080">
    <property type="match status" value="1"/>
</dbReference>
<reference evidence="13" key="2">
    <citation type="submission" date="2013-10" db="EMBL/GenBank/DDBJ databases">
        <authorList>
            <person name="Aslett M."/>
        </authorList>
    </citation>
    <scope>NUCLEOTIDE SEQUENCE [LARGE SCALE GENOMIC DNA]</scope>
    <source>
        <strain evidence="13">Weybridge</strain>
    </source>
</reference>
<dbReference type="GO" id="GO:0008380">
    <property type="term" value="P:RNA splicing"/>
    <property type="evidence" value="ECO:0007669"/>
    <property type="project" value="UniProtKB-KW"/>
</dbReference>
<dbReference type="PROSITE" id="PS00690">
    <property type="entry name" value="DEAH_ATP_HELICASE"/>
    <property type="match status" value="1"/>
</dbReference>
<evidence type="ECO:0000256" key="4">
    <source>
        <dbReference type="ARBA" id="ARBA00022741"/>
    </source>
</evidence>
<dbReference type="CDD" id="cd18791">
    <property type="entry name" value="SF2_C_RHA"/>
    <property type="match status" value="1"/>
</dbReference>
<accession>U6M222</accession>
<evidence type="ECO:0000256" key="2">
    <source>
        <dbReference type="ARBA" id="ARBA00012552"/>
    </source>
</evidence>
<dbReference type="PANTHER" id="PTHR18934">
    <property type="entry name" value="ATP-DEPENDENT RNA HELICASE"/>
    <property type="match status" value="1"/>
</dbReference>
<dbReference type="InterPro" id="IPR014001">
    <property type="entry name" value="Helicase_ATP-bd"/>
</dbReference>
<dbReference type="PROSITE" id="PS51192">
    <property type="entry name" value="HELICASE_ATP_BIND_1"/>
    <property type="match status" value="1"/>
</dbReference>
<dbReference type="VEuPathDB" id="ToxoDB:EMWEY_00049360"/>
<dbReference type="PROSITE" id="PS51194">
    <property type="entry name" value="HELICASE_CTER"/>
    <property type="match status" value="1"/>
</dbReference>
<evidence type="ECO:0000259" key="11">
    <source>
        <dbReference type="PROSITE" id="PS51192"/>
    </source>
</evidence>
<dbReference type="SMART" id="SM00847">
    <property type="entry name" value="HA2"/>
    <property type="match status" value="1"/>
</dbReference>
<dbReference type="GeneID" id="25338922"/>
<keyword evidence="4" id="KW-0547">Nucleotide-binding</keyword>
<dbReference type="InterPro" id="IPR001650">
    <property type="entry name" value="Helicase_C-like"/>
</dbReference>
<dbReference type="Pfam" id="PF00270">
    <property type="entry name" value="DEAD"/>
    <property type="match status" value="1"/>
</dbReference>
<dbReference type="RefSeq" id="XP_013334933.1">
    <property type="nucleotide sequence ID" value="XM_013479479.1"/>
</dbReference>
<dbReference type="AlphaFoldDB" id="U6M222"/>
<dbReference type="GO" id="GO:0006397">
    <property type="term" value="P:mRNA processing"/>
    <property type="evidence" value="ECO:0007669"/>
    <property type="project" value="UniProtKB-KW"/>
</dbReference>
<feature type="domain" description="Helicase C-terminal" evidence="12">
    <location>
        <begin position="590"/>
        <end position="763"/>
    </location>
</feature>
<dbReference type="OMA" id="PLDPMMS"/>
<sequence length="1037" mass="116334">MSFPEVSSWLREELQRRVGAATRSLVAAVQAAADGAPNSHQLSLTLQKELHFPRQDADELAPELLRRMAAAEAAATEAASRAVAAEEVADKAARESRKRLRDEETNGPLDIIGICELIRCQRDEDSDATEAAAFAARLRARDAASQKKVGAAAARQQQLQREAEEAAAAAAAAEEPAKELRTVEDVLLEAKKRPNEKLKDNEAYMQRLREEARRAYLKKREGDQVLLQERKVQDREWLYSQVGDKLTAEERRALELRKETLQLAKTAIQERQGREEIEGYIMPEAYDEDLQARLRVMHQPYQEPKQQLSEQQLLEKQKTQAALVRFGAKEGREQAPAYKLVDEAGAAIEFEAREMHGTQMPETDANVQKVVQAPETAPKTKGQSLQEQRRLLPVYAYREEFLRAVAKYPVLVVVGETGSGKTTQLPQFLREVGYAKAGVVGCTQPRRIAAMSVAARVAQEVGCRLGLEVGYSIRFEDCTSDKTELKYMTDGMLLREFLTEPDLQSYSALMIDEAHERTLHTDVLFALVKDLSRYREDFRLIISSATLEAEKFSVYFDDAPIFRIPGRRFPVQIYYTKSPEANFLDAAVVTALQLHFTQPPGDILLFLPGQQEIDEAVEEIQRRLKGRGTEAAELIVLPLYSSLPGDQQARVFEPTPPGARKAVFATNIAETSITLEGVVYVVDCGFCRENQYSAKTGMDALVTVPCSKAAANQRSGRAGRVRAGHCFRLYTRYSFEKEMEDANVPEIQRANLSHVVLTLKGLGIDDLLKFDFMDPPAPEALISALELLYALAALNDQGELTKLGRRMAEFPLDPMFSKFIVNSEKYGCVSEALTVCAMLGVGNMLFYRPKDKAIHADNARKTFAKPGGDPLTLLNVYEQWLDTGYSVAWCYENFVQHRSMQRARDVREQLQGLLERVELEEKSCEGADEPIRKAITSGFFTQAARLNRHGSFTTLKHPHTVEIHPHSSLFGQYPRFVVYTELALTTKEYMRSVCEVKPEWLAEVAPHFYKQQELQVGKMPKALGRPKQDDTAMGAAT</sequence>
<keyword evidence="9" id="KW-0539">Nucleus</keyword>
<dbReference type="SUPFAM" id="SSF52540">
    <property type="entry name" value="P-loop containing nucleoside triphosphate hydrolases"/>
    <property type="match status" value="1"/>
</dbReference>
<dbReference type="EC" id="3.6.4.13" evidence="2"/>
<dbReference type="EMBL" id="HG719577">
    <property type="protein sequence ID" value="CDJ58287.1"/>
    <property type="molecule type" value="Genomic_DNA"/>
</dbReference>
<evidence type="ECO:0000256" key="3">
    <source>
        <dbReference type="ARBA" id="ARBA00022664"/>
    </source>
</evidence>
<dbReference type="Pfam" id="PF00271">
    <property type="entry name" value="Helicase_C"/>
    <property type="match status" value="1"/>
</dbReference>
<dbReference type="InterPro" id="IPR011709">
    <property type="entry name" value="DEAD-box_helicase_OB_fold"/>
</dbReference>
<dbReference type="GO" id="GO:0071006">
    <property type="term" value="C:U2-type catalytic step 1 spliceosome"/>
    <property type="evidence" value="ECO:0007669"/>
    <property type="project" value="UniProtKB-ARBA"/>
</dbReference>
<keyword evidence="3" id="KW-0507">mRNA processing</keyword>
<dbReference type="GO" id="GO:0005524">
    <property type="term" value="F:ATP binding"/>
    <property type="evidence" value="ECO:0007669"/>
    <property type="project" value="UniProtKB-KW"/>
</dbReference>
<organism evidence="13 14">
    <name type="scientific">Eimeria maxima</name>
    <name type="common">Coccidian parasite</name>
    <dbReference type="NCBI Taxonomy" id="5804"/>
    <lineage>
        <taxon>Eukaryota</taxon>
        <taxon>Sar</taxon>
        <taxon>Alveolata</taxon>
        <taxon>Apicomplexa</taxon>
        <taxon>Conoidasida</taxon>
        <taxon>Coccidia</taxon>
        <taxon>Eucoccidiorida</taxon>
        <taxon>Eimeriorina</taxon>
        <taxon>Eimeriidae</taxon>
        <taxon>Eimeria</taxon>
    </lineage>
</organism>
<evidence type="ECO:0000256" key="9">
    <source>
        <dbReference type="ARBA" id="ARBA00023242"/>
    </source>
</evidence>
<dbReference type="Proteomes" id="UP000030763">
    <property type="component" value="Unassembled WGS sequence"/>
</dbReference>
<dbReference type="FunFam" id="3.40.50.300:FF:000726">
    <property type="entry name" value="Pre-mRNA-splicing factor ATP-dependent RNA helicase"/>
    <property type="match status" value="1"/>
</dbReference>
<dbReference type="InterPro" id="IPR007502">
    <property type="entry name" value="Helicase-assoc_dom"/>
</dbReference>
<keyword evidence="5" id="KW-0378">Hydrolase</keyword>
<dbReference type="InterPro" id="IPR027417">
    <property type="entry name" value="P-loop_NTPase"/>
</dbReference>
<keyword evidence="8" id="KW-0508">mRNA splicing</keyword>
<keyword evidence="7" id="KW-0067">ATP-binding</keyword>
<comment type="catalytic activity">
    <reaction evidence="10">
        <text>ATP + H2O = ADP + phosphate + H(+)</text>
        <dbReference type="Rhea" id="RHEA:13065"/>
        <dbReference type="ChEBI" id="CHEBI:15377"/>
        <dbReference type="ChEBI" id="CHEBI:15378"/>
        <dbReference type="ChEBI" id="CHEBI:30616"/>
        <dbReference type="ChEBI" id="CHEBI:43474"/>
        <dbReference type="ChEBI" id="CHEBI:456216"/>
        <dbReference type="EC" id="3.6.4.13"/>
    </reaction>
</comment>
<dbReference type="GO" id="GO:0016787">
    <property type="term" value="F:hydrolase activity"/>
    <property type="evidence" value="ECO:0007669"/>
    <property type="project" value="UniProtKB-KW"/>
</dbReference>
<dbReference type="GO" id="GO:0003724">
    <property type="term" value="F:RNA helicase activity"/>
    <property type="evidence" value="ECO:0007669"/>
    <property type="project" value="UniProtKB-EC"/>
</dbReference>
<dbReference type="FunFam" id="3.40.50.300:FF:000007">
    <property type="entry name" value="Pre-mRNA-splicing factor ATP-dependent RNA helicase"/>
    <property type="match status" value="1"/>
</dbReference>
<evidence type="ECO:0000256" key="8">
    <source>
        <dbReference type="ARBA" id="ARBA00023187"/>
    </source>
</evidence>
<dbReference type="GO" id="GO:0071013">
    <property type="term" value="C:catalytic step 2 spliceosome"/>
    <property type="evidence" value="ECO:0007669"/>
    <property type="project" value="TreeGrafter"/>
</dbReference>
<comment type="subcellular location">
    <subcellularLocation>
        <location evidence="1">Nucleus</location>
    </subcellularLocation>
</comment>
<proteinExistence type="predicted"/>
<keyword evidence="6 13" id="KW-0347">Helicase</keyword>
<evidence type="ECO:0000256" key="1">
    <source>
        <dbReference type="ARBA" id="ARBA00004123"/>
    </source>
</evidence>
<keyword evidence="14" id="KW-1185">Reference proteome</keyword>
<evidence type="ECO:0000256" key="10">
    <source>
        <dbReference type="ARBA" id="ARBA00047984"/>
    </source>
</evidence>
<dbReference type="GO" id="GO:0003723">
    <property type="term" value="F:RNA binding"/>
    <property type="evidence" value="ECO:0007669"/>
    <property type="project" value="TreeGrafter"/>
</dbReference>